<gene>
    <name evidence="1" type="ORF">UN64_02195</name>
</gene>
<organism evidence="1 2">
    <name type="scientific">Fictibacillus arsenicus</name>
    <dbReference type="NCBI Taxonomy" id="255247"/>
    <lineage>
        <taxon>Bacteria</taxon>
        <taxon>Bacillati</taxon>
        <taxon>Bacillota</taxon>
        <taxon>Bacilli</taxon>
        <taxon>Bacillales</taxon>
        <taxon>Fictibacillaceae</taxon>
        <taxon>Fictibacillus</taxon>
    </lineage>
</organism>
<dbReference type="EMBL" id="MQMF01000001">
    <property type="protein sequence ID" value="OOE14046.1"/>
    <property type="molecule type" value="Genomic_DNA"/>
</dbReference>
<protein>
    <submittedName>
        <fullName evidence="1">Uncharacterized protein</fullName>
    </submittedName>
</protein>
<proteinExistence type="predicted"/>
<sequence>MIGSKTKSGVFVFNDFRDNLIIDRYDPVFQGMRKSKLSALCSENSEDAITWNVFKTLEKINPRDWLPYLIKRAFNDEFENLDEDNIRIHLWKQLTPPDALSFKEGKTEVDVIIESENFVWFIEAKYKSDISIRTKNNSMRNQIIRNIDIGLDYANDRPLLFSLLVLDEKHSPKGVSFIKELNHDWSKLSRFYPKRENNRIENILGVSVITWSEIEDVFSYISEGKRCVYHSDSDTFFANQIIYWLRKKGIQSKTKWFEQELFGSYYKNLSEILRLPYQAYEFALDNIVDPCLKYRLPSGIVDIDGLPIRENIITIEDTDEISEYDFEYWFGQLNNGLPIWWKKEKKDFEEKFFTLLKAHTEYDEEYYWNMVKSDPNDALELTFRILACLFLNND</sequence>
<evidence type="ECO:0000313" key="2">
    <source>
        <dbReference type="Proteomes" id="UP000188597"/>
    </source>
</evidence>
<comment type="caution">
    <text evidence="1">The sequence shown here is derived from an EMBL/GenBank/DDBJ whole genome shotgun (WGS) entry which is preliminary data.</text>
</comment>
<name>A0A1V3GB06_9BACL</name>
<dbReference type="RefSeq" id="WP_077359461.1">
    <property type="nucleotide sequence ID" value="NZ_MQMF01000001.1"/>
</dbReference>
<accession>A0A1V3GB06</accession>
<dbReference type="Proteomes" id="UP000188597">
    <property type="component" value="Unassembled WGS sequence"/>
</dbReference>
<evidence type="ECO:0000313" key="1">
    <source>
        <dbReference type="EMBL" id="OOE14046.1"/>
    </source>
</evidence>
<reference evidence="1 2" key="1">
    <citation type="submission" date="2016-11" db="EMBL/GenBank/DDBJ databases">
        <authorList>
            <person name="Jaros S."/>
            <person name="Januszkiewicz K."/>
            <person name="Wedrychowicz H."/>
        </authorList>
    </citation>
    <scope>NUCLEOTIDE SEQUENCE [LARGE SCALE GENOMIC DNA]</scope>
    <source>
        <strain evidence="1 2">Con a/3</strain>
    </source>
</reference>
<dbReference type="OrthoDB" id="2878028at2"/>
<dbReference type="AlphaFoldDB" id="A0A1V3GB06"/>